<dbReference type="AlphaFoldDB" id="F0SNB4"/>
<reference evidence="12" key="1">
    <citation type="submission" date="2011-02" db="EMBL/GenBank/DDBJ databases">
        <title>The complete genome of Planctomyces brasiliensis DSM 5305.</title>
        <authorList>
            <person name="Lucas S."/>
            <person name="Copeland A."/>
            <person name="Lapidus A."/>
            <person name="Bruce D."/>
            <person name="Goodwin L."/>
            <person name="Pitluck S."/>
            <person name="Kyrpides N."/>
            <person name="Mavromatis K."/>
            <person name="Pagani I."/>
            <person name="Ivanova N."/>
            <person name="Ovchinnikova G."/>
            <person name="Lu M."/>
            <person name="Detter J.C."/>
            <person name="Han C."/>
            <person name="Land M."/>
            <person name="Hauser L."/>
            <person name="Markowitz V."/>
            <person name="Cheng J.-F."/>
            <person name="Hugenholtz P."/>
            <person name="Woyke T."/>
            <person name="Wu D."/>
            <person name="Tindall B."/>
            <person name="Pomrenke H.G."/>
            <person name="Brambilla E."/>
            <person name="Klenk H.-P."/>
            <person name="Eisen J.A."/>
        </authorList>
    </citation>
    <scope>NUCLEOTIDE SEQUENCE [LARGE SCALE GENOMIC DNA]</scope>
    <source>
        <strain evidence="12">ATCC 49424 / DSM 5305 / JCM 21570 / NBRC 103401 / IFAM 1448</strain>
    </source>
</reference>
<name>F0SNB4_RUBBR</name>
<proteinExistence type="inferred from homology"/>
<dbReference type="PANTHER" id="PTHR34933:SF1">
    <property type="entry name" value="FLAGELLAR L-RING PROTEIN"/>
    <property type="match status" value="1"/>
</dbReference>
<keyword evidence="11" id="KW-0969">Cilium</keyword>
<dbReference type="PRINTS" id="PR01008">
    <property type="entry name" value="FLGLRINGFLGH"/>
</dbReference>
<sequence>MTGFKHILITGLACCLWTQAAYAQQNPFAPDGYNPDGVFGPPAMTPPPPGPSGQPGYGGPGYGGPGYGGPGSGGPGYDSPGYGQGGYQQPGNPLPGEMGYVAPPPVMVAPPPTMRDFSWIYIDHPEPKAFRINDIVSVIVSERSEVTLNSRFNRQRNASLKSELKEFVKLDGLTLVNDAETSPTIDMNQQERIQSTGQVTDQEGITYRIAATVVDIRPNGNLVLEARKKINANDDLWEYTLHGEVRYEDVLINNTVLSENIANLNIEKRMHGRVHSSTGRRWGNKLIDTFWPF</sequence>
<keyword evidence="11" id="KW-0282">Flagellum</keyword>
<feature type="region of interest" description="Disordered" evidence="9">
    <location>
        <begin position="33"/>
        <end position="91"/>
    </location>
</feature>
<evidence type="ECO:0000256" key="7">
    <source>
        <dbReference type="ARBA" id="ARBA00023143"/>
    </source>
</evidence>
<comment type="subcellular location">
    <subcellularLocation>
        <location evidence="2">Bacterial flagellum basal body</location>
    </subcellularLocation>
    <subcellularLocation>
        <location evidence="3">Cell outer membrane</location>
    </subcellularLocation>
</comment>
<evidence type="ECO:0000256" key="8">
    <source>
        <dbReference type="ARBA" id="ARBA00023237"/>
    </source>
</evidence>
<keyword evidence="6" id="KW-0472">Membrane</keyword>
<gene>
    <name evidence="11" type="ordered locus">Plabr_4586</name>
</gene>
<evidence type="ECO:0000256" key="4">
    <source>
        <dbReference type="ARBA" id="ARBA00006929"/>
    </source>
</evidence>
<dbReference type="PANTHER" id="PTHR34933">
    <property type="entry name" value="FLAGELLAR L-RING PROTEIN"/>
    <property type="match status" value="1"/>
</dbReference>
<dbReference type="STRING" id="756272.Plabr_4586"/>
<dbReference type="EMBL" id="CP002546">
    <property type="protein sequence ID" value="ADY62157.1"/>
    <property type="molecule type" value="Genomic_DNA"/>
</dbReference>
<evidence type="ECO:0000256" key="2">
    <source>
        <dbReference type="ARBA" id="ARBA00004117"/>
    </source>
</evidence>
<keyword evidence="8" id="KW-0998">Cell outer membrane</keyword>
<evidence type="ECO:0000256" key="10">
    <source>
        <dbReference type="SAM" id="SignalP"/>
    </source>
</evidence>
<evidence type="ECO:0000256" key="6">
    <source>
        <dbReference type="ARBA" id="ARBA00023136"/>
    </source>
</evidence>
<evidence type="ECO:0000256" key="1">
    <source>
        <dbReference type="ARBA" id="ARBA00002591"/>
    </source>
</evidence>
<evidence type="ECO:0000256" key="3">
    <source>
        <dbReference type="ARBA" id="ARBA00004442"/>
    </source>
</evidence>
<evidence type="ECO:0000313" key="11">
    <source>
        <dbReference type="EMBL" id="ADY62157.1"/>
    </source>
</evidence>
<comment type="function">
    <text evidence="1">Assembles around the rod to form the L-ring and probably protects the motor/basal body from shearing forces during rotation.</text>
</comment>
<feature type="chain" id="PRO_5003260716" evidence="10">
    <location>
        <begin position="24"/>
        <end position="293"/>
    </location>
</feature>
<evidence type="ECO:0000256" key="9">
    <source>
        <dbReference type="SAM" id="MobiDB-lite"/>
    </source>
</evidence>
<dbReference type="GO" id="GO:0003774">
    <property type="term" value="F:cytoskeletal motor activity"/>
    <property type="evidence" value="ECO:0007669"/>
    <property type="project" value="InterPro"/>
</dbReference>
<dbReference type="GO" id="GO:0009279">
    <property type="term" value="C:cell outer membrane"/>
    <property type="evidence" value="ECO:0007669"/>
    <property type="project" value="UniProtKB-SubCell"/>
</dbReference>
<dbReference type="Proteomes" id="UP000006860">
    <property type="component" value="Chromosome"/>
</dbReference>
<keyword evidence="5 10" id="KW-0732">Signal</keyword>
<evidence type="ECO:0000256" key="5">
    <source>
        <dbReference type="ARBA" id="ARBA00022729"/>
    </source>
</evidence>
<keyword evidence="7" id="KW-0975">Bacterial flagellum</keyword>
<feature type="compositionally biased region" description="Gly residues" evidence="9">
    <location>
        <begin position="53"/>
        <end position="88"/>
    </location>
</feature>
<dbReference type="KEGG" id="pbs:Plabr_4586"/>
<dbReference type="eggNOG" id="COG2063">
    <property type="taxonomic scope" value="Bacteria"/>
</dbReference>
<dbReference type="GO" id="GO:0071973">
    <property type="term" value="P:bacterial-type flagellum-dependent cell motility"/>
    <property type="evidence" value="ECO:0007669"/>
    <property type="project" value="InterPro"/>
</dbReference>
<keyword evidence="12" id="KW-1185">Reference proteome</keyword>
<evidence type="ECO:0000313" key="12">
    <source>
        <dbReference type="Proteomes" id="UP000006860"/>
    </source>
</evidence>
<accession>F0SNB4</accession>
<organism evidence="11 12">
    <name type="scientific">Rubinisphaera brasiliensis (strain ATCC 49424 / DSM 5305 / JCM 21570 / IAM 15109 / NBRC 103401 / IFAM 1448)</name>
    <name type="common">Planctomyces brasiliensis</name>
    <dbReference type="NCBI Taxonomy" id="756272"/>
    <lineage>
        <taxon>Bacteria</taxon>
        <taxon>Pseudomonadati</taxon>
        <taxon>Planctomycetota</taxon>
        <taxon>Planctomycetia</taxon>
        <taxon>Planctomycetales</taxon>
        <taxon>Planctomycetaceae</taxon>
        <taxon>Rubinisphaera</taxon>
    </lineage>
</organism>
<dbReference type="Pfam" id="PF02107">
    <property type="entry name" value="FlgH"/>
    <property type="match status" value="1"/>
</dbReference>
<comment type="similarity">
    <text evidence="4">Belongs to the FlgH family.</text>
</comment>
<dbReference type="InterPro" id="IPR000527">
    <property type="entry name" value="Flag_Lring"/>
</dbReference>
<dbReference type="OrthoDB" id="252240at2"/>
<feature type="signal peptide" evidence="10">
    <location>
        <begin position="1"/>
        <end position="23"/>
    </location>
</feature>
<dbReference type="GO" id="GO:0009427">
    <property type="term" value="C:bacterial-type flagellum basal body, distal rod, L ring"/>
    <property type="evidence" value="ECO:0007669"/>
    <property type="project" value="InterPro"/>
</dbReference>
<keyword evidence="11" id="KW-0966">Cell projection</keyword>
<protein>
    <submittedName>
        <fullName evidence="11">Flagellar L-ring protein</fullName>
    </submittedName>
</protein>
<dbReference type="RefSeq" id="WP_013630861.1">
    <property type="nucleotide sequence ID" value="NC_015174.1"/>
</dbReference>
<dbReference type="HOGENOM" id="CLU_949573_0_0_0"/>
<feature type="compositionally biased region" description="Pro residues" evidence="9">
    <location>
        <begin position="43"/>
        <end position="52"/>
    </location>
</feature>